<gene>
    <name evidence="1" type="ORF">CASFOL_026208</name>
</gene>
<accession>A0ABD3CKN7</accession>
<evidence type="ECO:0000313" key="1">
    <source>
        <dbReference type="EMBL" id="KAL3629896.1"/>
    </source>
</evidence>
<dbReference type="Proteomes" id="UP001632038">
    <property type="component" value="Unassembled WGS sequence"/>
</dbReference>
<dbReference type="EMBL" id="JAVIJP010000033">
    <property type="protein sequence ID" value="KAL3629896.1"/>
    <property type="molecule type" value="Genomic_DNA"/>
</dbReference>
<comment type="caution">
    <text evidence="1">The sequence shown here is derived from an EMBL/GenBank/DDBJ whole genome shotgun (WGS) entry which is preliminary data.</text>
</comment>
<name>A0ABD3CKN7_9LAMI</name>
<keyword evidence="2" id="KW-1185">Reference proteome</keyword>
<evidence type="ECO:0000313" key="2">
    <source>
        <dbReference type="Proteomes" id="UP001632038"/>
    </source>
</evidence>
<organism evidence="1 2">
    <name type="scientific">Castilleja foliolosa</name>
    <dbReference type="NCBI Taxonomy" id="1961234"/>
    <lineage>
        <taxon>Eukaryota</taxon>
        <taxon>Viridiplantae</taxon>
        <taxon>Streptophyta</taxon>
        <taxon>Embryophyta</taxon>
        <taxon>Tracheophyta</taxon>
        <taxon>Spermatophyta</taxon>
        <taxon>Magnoliopsida</taxon>
        <taxon>eudicotyledons</taxon>
        <taxon>Gunneridae</taxon>
        <taxon>Pentapetalae</taxon>
        <taxon>asterids</taxon>
        <taxon>lamiids</taxon>
        <taxon>Lamiales</taxon>
        <taxon>Orobanchaceae</taxon>
        <taxon>Pedicularideae</taxon>
        <taxon>Castillejinae</taxon>
        <taxon>Castilleja</taxon>
    </lineage>
</organism>
<sequence length="132" mass="13784">MVGSARHSSDDGGDSRWSAGPAFCLPDASEKFLDRLRRQYAATENLENIVVTFGDRPSVEVVSDVVVVSLGRLDRCIGGAVLWARPKVDGVGAVLCLGLTSDVVRAGAGAVVECICCIIASISDAIYAAAEK</sequence>
<reference evidence="2" key="1">
    <citation type="journal article" date="2024" name="IScience">
        <title>Strigolactones Initiate the Formation of Haustorium-like Structures in Castilleja.</title>
        <authorList>
            <person name="Buerger M."/>
            <person name="Peterson D."/>
            <person name="Chory J."/>
        </authorList>
    </citation>
    <scope>NUCLEOTIDE SEQUENCE [LARGE SCALE GENOMIC DNA]</scope>
</reference>
<dbReference type="AlphaFoldDB" id="A0ABD3CKN7"/>
<protein>
    <submittedName>
        <fullName evidence="1">Uncharacterized protein</fullName>
    </submittedName>
</protein>
<proteinExistence type="predicted"/>